<protein>
    <recommendedName>
        <fullName evidence="2">BTB domain-containing protein</fullName>
    </recommendedName>
</protein>
<evidence type="ECO:0000259" key="2">
    <source>
        <dbReference type="PROSITE" id="PS50097"/>
    </source>
</evidence>
<feature type="domain" description="BTB" evidence="2">
    <location>
        <begin position="18"/>
        <end position="95"/>
    </location>
</feature>
<dbReference type="EMBL" id="JAUTXT010000008">
    <property type="protein sequence ID" value="KAK3676924.1"/>
    <property type="molecule type" value="Genomic_DNA"/>
</dbReference>
<dbReference type="PANTHER" id="PTHR47843:SF5">
    <property type="entry name" value="BTB_POZ DOMAIN PROTEIN"/>
    <property type="match status" value="1"/>
</dbReference>
<proteinExistence type="predicted"/>
<evidence type="ECO:0000256" key="1">
    <source>
        <dbReference type="SAM" id="MobiDB-lite"/>
    </source>
</evidence>
<comment type="caution">
    <text evidence="3">The sequence shown here is derived from an EMBL/GenBank/DDBJ whole genome shotgun (WGS) entry which is preliminary data.</text>
</comment>
<sequence>MDGLRKGVAELYEDGDFTDFTIRCGQHTFSVHKMVICAQSRYFRPACSEQFAEGSKKSIDLKASGSDHDDDGCDDAEAINLMVHFFYYADYEAPALSDLPTTQKVTKPAVKTSYKTGFFPADARKVGKKSKSMPSQSDEEDDESVVPSDGNVVMHAKVFAAATKYQVFSLQALASSKFKAAVKLSWSHHGFVETARIAYTTTPEDVRALRDIAALTLHSHDSLLDSARIQGQMLEVQSLPFKLLRMARCKTAVVVPVDAEGLKCEACGQAPFFVQCPDCGGEFFGCCSDSCQCINY</sequence>
<dbReference type="SUPFAM" id="SSF54695">
    <property type="entry name" value="POZ domain"/>
    <property type="match status" value="1"/>
</dbReference>
<dbReference type="AlphaFoldDB" id="A0AAE1C3X9"/>
<accession>A0AAE1C3X9</accession>
<dbReference type="Gene3D" id="3.30.710.10">
    <property type="entry name" value="Potassium Channel Kv1.1, Chain A"/>
    <property type="match status" value="1"/>
</dbReference>
<dbReference type="Proteomes" id="UP001274830">
    <property type="component" value="Unassembled WGS sequence"/>
</dbReference>
<keyword evidence="4" id="KW-1185">Reference proteome</keyword>
<dbReference type="InterPro" id="IPR000210">
    <property type="entry name" value="BTB/POZ_dom"/>
</dbReference>
<dbReference type="Pfam" id="PF00651">
    <property type="entry name" value="BTB"/>
    <property type="match status" value="1"/>
</dbReference>
<dbReference type="InterPro" id="IPR011333">
    <property type="entry name" value="SKP1/BTB/POZ_sf"/>
</dbReference>
<organism evidence="3 4">
    <name type="scientific">Recurvomyces mirabilis</name>
    <dbReference type="NCBI Taxonomy" id="574656"/>
    <lineage>
        <taxon>Eukaryota</taxon>
        <taxon>Fungi</taxon>
        <taxon>Dikarya</taxon>
        <taxon>Ascomycota</taxon>
        <taxon>Pezizomycotina</taxon>
        <taxon>Dothideomycetes</taxon>
        <taxon>Dothideomycetidae</taxon>
        <taxon>Mycosphaerellales</taxon>
        <taxon>Teratosphaeriaceae</taxon>
        <taxon>Recurvomyces</taxon>
    </lineage>
</organism>
<dbReference type="CDD" id="cd18186">
    <property type="entry name" value="BTB_POZ_ZBTB_KLHL-like"/>
    <property type="match status" value="1"/>
</dbReference>
<evidence type="ECO:0000313" key="3">
    <source>
        <dbReference type="EMBL" id="KAK3676924.1"/>
    </source>
</evidence>
<dbReference type="PANTHER" id="PTHR47843">
    <property type="entry name" value="BTB DOMAIN-CONTAINING PROTEIN-RELATED"/>
    <property type="match status" value="1"/>
</dbReference>
<name>A0AAE1C3X9_9PEZI</name>
<dbReference type="PROSITE" id="PS50097">
    <property type="entry name" value="BTB"/>
    <property type="match status" value="1"/>
</dbReference>
<reference evidence="3" key="1">
    <citation type="submission" date="2023-07" db="EMBL/GenBank/DDBJ databases">
        <title>Black Yeasts Isolated from many extreme environments.</title>
        <authorList>
            <person name="Coleine C."/>
            <person name="Stajich J.E."/>
            <person name="Selbmann L."/>
        </authorList>
    </citation>
    <scope>NUCLEOTIDE SEQUENCE</scope>
    <source>
        <strain evidence="3">CCFEE 5485</strain>
    </source>
</reference>
<evidence type="ECO:0000313" key="4">
    <source>
        <dbReference type="Proteomes" id="UP001274830"/>
    </source>
</evidence>
<feature type="region of interest" description="Disordered" evidence="1">
    <location>
        <begin position="125"/>
        <end position="147"/>
    </location>
</feature>
<gene>
    <name evidence="3" type="ORF">LTR78_003128</name>
</gene>